<sequence>MILCPFDPDQLAPIAALRAQEALVQAPNSFAARMALLGHPGPYQSSPSNPGLILDRARHPIEHVMPTISGGPARREAAEITALALNRLCGFVAVEDKLDPEHIDDVRAESARFQTQARPAEAAE</sequence>
<keyword evidence="2" id="KW-1185">Reference proteome</keyword>
<name>A0ABW2BR88_9HYPH</name>
<accession>A0ABW2BR88</accession>
<evidence type="ECO:0000313" key="1">
    <source>
        <dbReference type="EMBL" id="MFC6792730.1"/>
    </source>
</evidence>
<dbReference type="EMBL" id="JBHSWN010000001">
    <property type="protein sequence ID" value="MFC6792730.1"/>
    <property type="molecule type" value="Genomic_DNA"/>
</dbReference>
<reference evidence="2" key="1">
    <citation type="journal article" date="2019" name="Int. J. Syst. Evol. Microbiol.">
        <title>The Global Catalogue of Microorganisms (GCM) 10K type strain sequencing project: providing services to taxonomists for standard genome sequencing and annotation.</title>
        <authorList>
            <consortium name="The Broad Institute Genomics Platform"/>
            <consortium name="The Broad Institute Genome Sequencing Center for Infectious Disease"/>
            <person name="Wu L."/>
            <person name="Ma J."/>
        </authorList>
    </citation>
    <scope>NUCLEOTIDE SEQUENCE [LARGE SCALE GENOMIC DNA]</scope>
    <source>
        <strain evidence="2">CCUG 48316</strain>
    </source>
</reference>
<proteinExistence type="predicted"/>
<dbReference type="RefSeq" id="WP_378974944.1">
    <property type="nucleotide sequence ID" value="NZ_JBHSWN010000001.1"/>
</dbReference>
<organism evidence="1 2">
    <name type="scientific">Methylobacterium komagatae</name>
    <dbReference type="NCBI Taxonomy" id="374425"/>
    <lineage>
        <taxon>Bacteria</taxon>
        <taxon>Pseudomonadati</taxon>
        <taxon>Pseudomonadota</taxon>
        <taxon>Alphaproteobacteria</taxon>
        <taxon>Hyphomicrobiales</taxon>
        <taxon>Methylobacteriaceae</taxon>
        <taxon>Methylobacterium</taxon>
    </lineage>
</organism>
<protein>
    <submittedName>
        <fullName evidence="1">Uncharacterized protein</fullName>
    </submittedName>
</protein>
<evidence type="ECO:0000313" key="2">
    <source>
        <dbReference type="Proteomes" id="UP001596292"/>
    </source>
</evidence>
<gene>
    <name evidence="1" type="ORF">ACFQE0_26120</name>
</gene>
<dbReference type="Proteomes" id="UP001596292">
    <property type="component" value="Unassembled WGS sequence"/>
</dbReference>
<comment type="caution">
    <text evidence="1">The sequence shown here is derived from an EMBL/GenBank/DDBJ whole genome shotgun (WGS) entry which is preliminary data.</text>
</comment>